<sequence length="81" mass="9218">MKQAKKSKETRALGNFNRPKTPLQNEATTDQTSSLGEKWQRQEDYHEYIPEPSTEPLYQELEPREEGATRGKEGGKLVAPS</sequence>
<accession>A0ACC2KI43</accession>
<comment type="caution">
    <text evidence="1">The sequence shown here is derived from an EMBL/GenBank/DDBJ whole genome shotgun (WGS) entry which is preliminary data.</text>
</comment>
<dbReference type="EMBL" id="CM056817">
    <property type="protein sequence ID" value="KAJ8620738.1"/>
    <property type="molecule type" value="Genomic_DNA"/>
</dbReference>
<proteinExistence type="predicted"/>
<gene>
    <name evidence="1" type="ORF">MRB53_029267</name>
</gene>
<name>A0ACC2KI43_PERAE</name>
<evidence type="ECO:0000313" key="2">
    <source>
        <dbReference type="Proteomes" id="UP001234297"/>
    </source>
</evidence>
<protein>
    <submittedName>
        <fullName evidence="1">Uncharacterized protein</fullName>
    </submittedName>
</protein>
<reference evidence="1 2" key="1">
    <citation type="journal article" date="2022" name="Hortic Res">
        <title>A haplotype resolved chromosomal level avocado genome allows analysis of novel avocado genes.</title>
        <authorList>
            <person name="Nath O."/>
            <person name="Fletcher S.J."/>
            <person name="Hayward A."/>
            <person name="Shaw L.M."/>
            <person name="Masouleh A.K."/>
            <person name="Furtado A."/>
            <person name="Henry R.J."/>
            <person name="Mitter N."/>
        </authorList>
    </citation>
    <scope>NUCLEOTIDE SEQUENCE [LARGE SCALE GENOMIC DNA]</scope>
    <source>
        <strain evidence="2">cv. Hass</strain>
    </source>
</reference>
<keyword evidence="2" id="KW-1185">Reference proteome</keyword>
<organism evidence="1 2">
    <name type="scientific">Persea americana</name>
    <name type="common">Avocado</name>
    <dbReference type="NCBI Taxonomy" id="3435"/>
    <lineage>
        <taxon>Eukaryota</taxon>
        <taxon>Viridiplantae</taxon>
        <taxon>Streptophyta</taxon>
        <taxon>Embryophyta</taxon>
        <taxon>Tracheophyta</taxon>
        <taxon>Spermatophyta</taxon>
        <taxon>Magnoliopsida</taxon>
        <taxon>Magnoliidae</taxon>
        <taxon>Laurales</taxon>
        <taxon>Lauraceae</taxon>
        <taxon>Persea</taxon>
    </lineage>
</organism>
<dbReference type="Proteomes" id="UP001234297">
    <property type="component" value="Chromosome 9"/>
</dbReference>
<evidence type="ECO:0000313" key="1">
    <source>
        <dbReference type="EMBL" id="KAJ8620738.1"/>
    </source>
</evidence>